<evidence type="ECO:0000313" key="2">
    <source>
        <dbReference type="EnsemblPlants" id="TraesCS4B02G223100.1"/>
    </source>
</evidence>
<accession>A0A3B6IVB5</accession>
<dbReference type="OrthoDB" id="4733at2759"/>
<keyword evidence="1" id="KW-0472">Membrane</keyword>
<dbReference type="GO" id="GO:0009507">
    <property type="term" value="C:chloroplast"/>
    <property type="evidence" value="ECO:0000318"/>
    <property type="project" value="GO_Central"/>
</dbReference>
<dbReference type="Gramene" id="TraesWEE_scaffold_089540_01G000200.1">
    <property type="protein sequence ID" value="TraesWEE_scaffold_089540_01G000200.1"/>
    <property type="gene ID" value="TraesWEE_scaffold_089540_01G000200"/>
</dbReference>
<dbReference type="GeneID" id="123092754"/>
<evidence type="ECO:0000256" key="1">
    <source>
        <dbReference type="SAM" id="Phobius"/>
    </source>
</evidence>
<keyword evidence="1" id="KW-1133">Transmembrane helix</keyword>
<reference evidence="2" key="2">
    <citation type="submission" date="2018-10" db="UniProtKB">
        <authorList>
            <consortium name="EnsemblPlants"/>
        </authorList>
    </citation>
    <scope>IDENTIFICATION</scope>
</reference>
<dbReference type="Gramene" id="TraesJUL4B03G02362790.2">
    <property type="protein sequence ID" value="TraesJUL4B03G02362790.2"/>
    <property type="gene ID" value="TraesJUL4B03G02362790"/>
</dbReference>
<keyword evidence="1" id="KW-0812">Transmembrane</keyword>
<dbReference type="Gramene" id="TraesCS4B02G223100.1">
    <property type="protein sequence ID" value="TraesCS4B02G223100.1"/>
    <property type="gene ID" value="TraesCS4B02G223100"/>
</dbReference>
<dbReference type="InterPro" id="IPR036410">
    <property type="entry name" value="HSP_DnaJ_Cys-rich_dom_sf"/>
</dbReference>
<protein>
    <recommendedName>
        <fullName evidence="4">Protein SPA, chloroplastic</fullName>
    </recommendedName>
</protein>
<proteinExistence type="predicted"/>
<dbReference type="SUPFAM" id="SSF57938">
    <property type="entry name" value="DnaJ/Hsp40 cysteine-rich domain"/>
    <property type="match status" value="1"/>
</dbReference>
<name>A0A3B6IVB5_WHEAT</name>
<dbReference type="Gramene" id="TraesJAG4B03G02342020.1">
    <property type="protein sequence ID" value="TraesJAG4B03G02342020.1"/>
    <property type="gene ID" value="TraesJAG4B03G02342020"/>
</dbReference>
<dbReference type="GO" id="GO:0010206">
    <property type="term" value="P:photosystem II repair"/>
    <property type="evidence" value="ECO:0000318"/>
    <property type="project" value="GO_Central"/>
</dbReference>
<evidence type="ECO:0008006" key="4">
    <source>
        <dbReference type="Google" id="ProtNLM"/>
    </source>
</evidence>
<dbReference type="Gramene" id="TraesJUL4B03G02362790.1">
    <property type="protein sequence ID" value="TraesJUL4B03G02362790.1"/>
    <property type="gene ID" value="TraesJUL4B03G02362790"/>
</dbReference>
<evidence type="ECO:0000313" key="3">
    <source>
        <dbReference type="Proteomes" id="UP000019116"/>
    </source>
</evidence>
<dbReference type="STRING" id="4565.A0A3B6IVB5"/>
<gene>
    <name evidence="2" type="primary">LOC123092754</name>
</gene>
<dbReference type="Proteomes" id="UP000019116">
    <property type="component" value="Chromosome 4B"/>
</dbReference>
<organism evidence="2">
    <name type="scientific">Triticum aestivum</name>
    <name type="common">Wheat</name>
    <dbReference type="NCBI Taxonomy" id="4565"/>
    <lineage>
        <taxon>Eukaryota</taxon>
        <taxon>Viridiplantae</taxon>
        <taxon>Streptophyta</taxon>
        <taxon>Embryophyta</taxon>
        <taxon>Tracheophyta</taxon>
        <taxon>Spermatophyta</taxon>
        <taxon>Magnoliopsida</taxon>
        <taxon>Liliopsida</taxon>
        <taxon>Poales</taxon>
        <taxon>Poaceae</taxon>
        <taxon>BOP clade</taxon>
        <taxon>Pooideae</taxon>
        <taxon>Triticodae</taxon>
        <taxon>Triticeae</taxon>
        <taxon>Triticinae</taxon>
        <taxon>Triticum</taxon>
    </lineage>
</organism>
<dbReference type="Gramene" id="TraesCS4B03G0610800.1">
    <property type="protein sequence ID" value="TraesCS4B03G0610800.1.CDS"/>
    <property type="gene ID" value="TraesCS4B03G0610800"/>
</dbReference>
<dbReference type="PANTHER" id="PTHR15852">
    <property type="entry name" value="PLASTID TRANSCRIPTIONALLY ACTIVE PROTEIN"/>
    <property type="match status" value="1"/>
</dbReference>
<dbReference type="Gramene" id="TraesCAD_scaffold_050662_01G000200.1">
    <property type="protein sequence ID" value="TraesCAD_scaffold_050662_01G000200.1"/>
    <property type="gene ID" value="TraesCAD_scaffold_050662_01G000200"/>
</dbReference>
<dbReference type="Gramene" id="TraesPARA_EIv1.0_1367470.2">
    <property type="protein sequence ID" value="TraesPARA_EIv1.0_1367470.2.CDS"/>
    <property type="gene ID" value="TraesPARA_EIv1.0_1367470"/>
</dbReference>
<dbReference type="GO" id="GO:0003756">
    <property type="term" value="F:protein disulfide isomerase activity"/>
    <property type="evidence" value="ECO:0000318"/>
    <property type="project" value="GO_Central"/>
</dbReference>
<feature type="transmembrane region" description="Helical" evidence="1">
    <location>
        <begin position="53"/>
        <end position="74"/>
    </location>
</feature>
<sequence length="158" mass="16863">MAMATTSSRLTTTQYSFLSSTPCSPTTMAALPRRRRAGARYPRIQAIEFDQNTVVAITVGVVSVAAGIGIPIFYENQIDNSAKRDNNQPCFPCSGSGAQVCRFCTGAGTVTVVIGNGESEVSKCVNCDGIGSLTCTTCQGSGIQPRYLDRREFKDDDD</sequence>
<dbReference type="Gramene" id="TraesRN4B0100635400.1">
    <property type="protein sequence ID" value="TraesRN4B0100635400.1"/>
    <property type="gene ID" value="TraesRN4B0100635400"/>
</dbReference>
<dbReference type="AlphaFoldDB" id="A0A3B6IVB5"/>
<dbReference type="Gramene" id="TraesCLE_scaffold_001489_01G000200.1">
    <property type="protein sequence ID" value="TraesCLE_scaffold_001489_01G000200.1"/>
    <property type="gene ID" value="TraesCLE_scaffold_001489_01G000200"/>
</dbReference>
<dbReference type="Gramene" id="TraesPARA_EIv1.0_1367470.1">
    <property type="protein sequence ID" value="TraesPARA_EIv1.0_1367470.1.CDS"/>
    <property type="gene ID" value="TraesPARA_EIv1.0_1367470"/>
</dbReference>
<dbReference type="PANTHER" id="PTHR15852:SF27">
    <property type="entry name" value="PROTEIN DISULFIDE-ISOMERASE LQY1, CHLOROPLASTIC"/>
    <property type="match status" value="1"/>
</dbReference>
<dbReference type="Gramene" id="TraesROB_scaffold_070635_01G000100.1">
    <property type="protein sequence ID" value="TraesROB_scaffold_070635_01G000100.1"/>
    <property type="gene ID" value="TraesROB_scaffold_070635_01G000100"/>
</dbReference>
<keyword evidence="3" id="KW-1185">Reference proteome</keyword>
<dbReference type="RefSeq" id="XP_044370511.1">
    <property type="nucleotide sequence ID" value="XM_044514576.1"/>
</dbReference>
<reference evidence="2" key="1">
    <citation type="submission" date="2018-08" db="EMBL/GenBank/DDBJ databases">
        <authorList>
            <person name="Rossello M."/>
        </authorList>
    </citation>
    <scope>NUCLEOTIDE SEQUENCE [LARGE SCALE GENOMIC DNA]</scope>
    <source>
        <strain evidence="2">cv. Chinese Spring</strain>
    </source>
</reference>
<dbReference type="EnsemblPlants" id="TraesCS4B02G223100.1">
    <property type="protein sequence ID" value="TraesCS4B02G223100.1"/>
    <property type="gene ID" value="TraesCS4B02G223100"/>
</dbReference>
<dbReference type="OMA" id="RFCMGAG"/>